<organism evidence="2 3">
    <name type="scientific">Clostridium carboxidivorans P7</name>
    <dbReference type="NCBI Taxonomy" id="536227"/>
    <lineage>
        <taxon>Bacteria</taxon>
        <taxon>Bacillati</taxon>
        <taxon>Bacillota</taxon>
        <taxon>Clostridia</taxon>
        <taxon>Eubacteriales</taxon>
        <taxon>Clostridiaceae</taxon>
        <taxon>Clostridium</taxon>
    </lineage>
</organism>
<gene>
    <name evidence="2" type="ORF">CcarbDRAFT_1503</name>
</gene>
<dbReference type="GO" id="GO:0004497">
    <property type="term" value="F:monooxygenase activity"/>
    <property type="evidence" value="ECO:0007669"/>
    <property type="project" value="UniProtKB-KW"/>
</dbReference>
<keyword evidence="2" id="KW-0560">Oxidoreductase</keyword>
<dbReference type="PATRIC" id="fig|536227.13.peg.872"/>
<protein>
    <submittedName>
        <fullName evidence="2">Antibiotic biosynthesis monooxygenase</fullName>
    </submittedName>
</protein>
<sequence length="95" mass="11314">MIVKSVTLYVNKKHIEEFIEATKENQNNSLKEAGIIGFDFFRCKDDSSKFLLYEVYKSEDDVNKHMETDHFKKWISTVEKWFSKPRDRATYIPVS</sequence>
<dbReference type="SUPFAM" id="SSF54909">
    <property type="entry name" value="Dimeric alpha+beta barrel"/>
    <property type="match status" value="1"/>
</dbReference>
<dbReference type="Gene3D" id="3.30.70.100">
    <property type="match status" value="1"/>
</dbReference>
<keyword evidence="3" id="KW-1185">Reference proteome</keyword>
<dbReference type="PANTHER" id="PTHR33336:SF3">
    <property type="entry name" value="ABM DOMAIN-CONTAINING PROTEIN"/>
    <property type="match status" value="1"/>
</dbReference>
<accession>C6PRT6</accession>
<dbReference type="InterPro" id="IPR050744">
    <property type="entry name" value="AI-2_Isomerase_LsrG"/>
</dbReference>
<dbReference type="AlphaFoldDB" id="C6PRT6"/>
<feature type="domain" description="ABM" evidence="1">
    <location>
        <begin position="2"/>
        <end position="92"/>
    </location>
</feature>
<evidence type="ECO:0000259" key="1">
    <source>
        <dbReference type="PROSITE" id="PS51725"/>
    </source>
</evidence>
<dbReference type="PROSITE" id="PS51725">
    <property type="entry name" value="ABM"/>
    <property type="match status" value="1"/>
</dbReference>
<dbReference type="Pfam" id="PF03992">
    <property type="entry name" value="ABM"/>
    <property type="match status" value="1"/>
</dbReference>
<dbReference type="InterPro" id="IPR011008">
    <property type="entry name" value="Dimeric_a/b-barrel"/>
</dbReference>
<evidence type="ECO:0000313" key="3">
    <source>
        <dbReference type="Proteomes" id="UP000004198"/>
    </source>
</evidence>
<comment type="caution">
    <text evidence="2">The sequence shown here is derived from an EMBL/GenBank/DDBJ whole genome shotgun (WGS) entry which is preliminary data.</text>
</comment>
<dbReference type="InterPro" id="IPR007138">
    <property type="entry name" value="ABM_dom"/>
</dbReference>
<dbReference type="STRING" id="536227.Ccar_04110"/>
<dbReference type="KEGG" id="cck:Ccar_04110"/>
<dbReference type="PANTHER" id="PTHR33336">
    <property type="entry name" value="QUINOL MONOOXYGENASE YGIN-RELATED"/>
    <property type="match status" value="1"/>
</dbReference>
<dbReference type="Proteomes" id="UP000004198">
    <property type="component" value="Unassembled WGS sequence"/>
</dbReference>
<keyword evidence="2" id="KW-0503">Monooxygenase</keyword>
<dbReference type="EMBL" id="ACVI01000019">
    <property type="protein sequence ID" value="EET87988.1"/>
    <property type="molecule type" value="Genomic_DNA"/>
</dbReference>
<dbReference type="OrthoDB" id="9812754at2"/>
<reference evidence="2 3" key="1">
    <citation type="submission" date="2009-06" db="EMBL/GenBank/DDBJ databases">
        <title>The draft genome of Clostridium carboxidivorans P7.</title>
        <authorList>
            <consortium name="US DOE Joint Genome Institute (JGI-PGF)"/>
            <person name="Lucas S."/>
            <person name="Copeland A."/>
            <person name="Lapidus A."/>
            <person name="Glavina del Rio T."/>
            <person name="Tice H."/>
            <person name="Bruce D."/>
            <person name="Goodwin L."/>
            <person name="Pitluck S."/>
            <person name="Larimer F."/>
            <person name="Land M.L."/>
            <person name="Hauser L."/>
            <person name="Hemme C.L."/>
        </authorList>
    </citation>
    <scope>NUCLEOTIDE SEQUENCE [LARGE SCALE GENOMIC DNA]</scope>
    <source>
        <strain evidence="2 3">P7</strain>
    </source>
</reference>
<proteinExistence type="predicted"/>
<name>C6PRT6_9CLOT</name>
<dbReference type="RefSeq" id="WP_007060388.1">
    <property type="nucleotide sequence ID" value="NZ_ACVI01000019.1"/>
</dbReference>
<evidence type="ECO:0000313" key="2">
    <source>
        <dbReference type="EMBL" id="EET87988.1"/>
    </source>
</evidence>
<dbReference type="eggNOG" id="COG1359">
    <property type="taxonomic scope" value="Bacteria"/>
</dbReference>